<evidence type="ECO:0000313" key="13">
    <source>
        <dbReference type="Proteomes" id="UP000824250"/>
    </source>
</evidence>
<sequence length="1618" mass="187044">MYSRHIRHLVAELAAKLFDREFLKRAGLSRRSVQTVFDREKWADIFSDVLPAKERFSCAQILGYCREELERLCGEPENGWISFTYQYATHILYPDQEFQRNAAPFAAGALLYLNILQFFFDEERKTVPFHPFDDFEFLTEEEYSSCERAKEYEHFMREFRYQYIYEMMRLNREATPFETLGHIAGVHYVAMTVARGLKAAGVPIDLALASGAAAGHDLGKFGCKPNERVPYLHYYYTAQWFHAHQMESIGHIAANHSTWDLELDNISVESLVLIYADFRVKQMRGDDGKEITKIYTLKDSFDVILSKLDNVDEAKRTRYRVVYARLHEFEKYMRAKGADVELNGEPDAPEKPLDIVLQTGKLVVRSFVFWGIEHNIDVMHRLGTERQFGNILEAARSEKDWKNVRAYLNMFSEYSIHLNHKQKEQTLSFLYELLLNREGDIRRQAAALIGKIFADFNAGYRKELPANMPDPDERTAMSLWEEYLEKMIRPDYRLTMQQKRRIQNAMKFVMVSAMERAEEKVRLEMLAVFMEWFGEEKELEGDPVFYLLDCVYSLPRELFKQEGWLELLLRFSVRHMEDDDDKNRIAAVRSLKGLTSGLTPDHSCYELVCQAAREMKPETMTMLFLQFRILSNLRLDTAKQREILYHSDVVSDIFLENLKSSTPWIIKAVNIKLLVDQVDHGRREHLLHICAHFSNLIKVSEHVGVRHDAGHALLRLAHLLTTDQCNEIAVELLKGLEVGEYEFSKYIPEYLGEFALWLPPEQLDDLIERLHILLANANERIVSVALDTLGVLLECYSRYPGRFEEPEETAKERRHHLLGLILGCLANYREQVRQEAMLVIGQHVFGSEHMAERDKNELFSLCSKKLLFLLNEYRGGELSLYYRAATLSHVSRFISRYQLFGGDVSLMGRDRVAFFPGTFDPFTLSHKEIARKIREMGFTVFLAVDEFSWSKKTQPHLVRRQIVNMSVADEFYVHLFPDDAPVNIANPKDLKRLRETFAEQELYIVVGSDVIHNASSYKKEPEEYSIHSMNHIVFRRAGEAHPEDLYDRITGRVVELELPPNLEEISSTKIRENIDNNRDISTLIDPVVQEYIYHKGLYLREPEFKPILRAKAVSFEDGTGENERLLEELSNTVLSRHPERVSVSARIAQEKDRLLILRNSMDGGRPAGFVSFRELKSDELFGILKNMELANAVRRKTSREVLFITGIYFRQEDFFDGTFIHDISQLLLVEVISRALEKNGSFALFVSERNLVSEEAVSALERQGFKRPVMSDDNDKRVIYMVDMHEPLLLLHNLETTIKEPFASNPAVQEMIERNHRKLQLAMTRLYPGNLVLSLSSAVMHHRLVNRITELNQVPQEPVVPRRLGENMCVPFGKILRGKVVPNTVTKTLHTDKVYEPDLSSYSIEPFPYYSPLKSQIETIKSFDRPVILVDDLVHKADRLQALAPSLREAGIPIKKVVVGVISGYGRDLMQCFKLPVEGIYSMPNLRQWFVESTLYPFVGGDTVRRPEMKVAGLQPSINMILPYATPKLEGCSREALFDFSSVCIENARDLLQILETEYRKQFSKNLTLSRLPEAVILPLCPDKGSCMNYDENLAASEYLEADLEILGRMREFMTGQV</sequence>
<dbReference type="Proteomes" id="UP000824250">
    <property type="component" value="Unassembled WGS sequence"/>
</dbReference>
<dbReference type="EMBL" id="DVGC01000032">
    <property type="protein sequence ID" value="HIR05494.1"/>
    <property type="molecule type" value="Genomic_DNA"/>
</dbReference>
<keyword evidence="4" id="KW-0662">Pyridine nucleotide biosynthesis</keyword>
<comment type="catalytic activity">
    <reaction evidence="10">
        <text>nicotinate beta-D-ribonucleotide + ATP + H(+) = deamido-NAD(+) + diphosphate</text>
        <dbReference type="Rhea" id="RHEA:22860"/>
        <dbReference type="ChEBI" id="CHEBI:15378"/>
        <dbReference type="ChEBI" id="CHEBI:30616"/>
        <dbReference type="ChEBI" id="CHEBI:33019"/>
        <dbReference type="ChEBI" id="CHEBI:57502"/>
        <dbReference type="ChEBI" id="CHEBI:58437"/>
        <dbReference type="EC" id="2.7.7.18"/>
    </reaction>
</comment>
<evidence type="ECO:0000259" key="11">
    <source>
        <dbReference type="Pfam" id="PF01467"/>
    </source>
</evidence>
<dbReference type="InterPro" id="IPR011989">
    <property type="entry name" value="ARM-like"/>
</dbReference>
<organism evidence="12 13">
    <name type="scientific">Candidatus Copromonas faecavium</name>
    <name type="common">nom. illeg.</name>
    <dbReference type="NCBI Taxonomy" id="2840740"/>
    <lineage>
        <taxon>Bacteria</taxon>
        <taxon>Bacillati</taxon>
        <taxon>Bacillota</taxon>
        <taxon>Clostridia</taxon>
        <taxon>Lachnospirales</taxon>
        <taxon>Lachnospiraceae</taxon>
        <taxon>Candidatus Copromonas (nom. illeg.)</taxon>
    </lineage>
</organism>
<dbReference type="GO" id="GO:0004515">
    <property type="term" value="F:nicotinate-nucleotide adenylyltransferase activity"/>
    <property type="evidence" value="ECO:0007669"/>
    <property type="project" value="UniProtKB-EC"/>
</dbReference>
<comment type="pathway">
    <text evidence="2">Cofactor biosynthesis; NAD(+) biosynthesis; deamido-NAD(+) from nicotinate D-ribonucleotide: step 1/1.</text>
</comment>
<dbReference type="InterPro" id="IPR005248">
    <property type="entry name" value="NadD/NMNAT"/>
</dbReference>
<protein>
    <recommendedName>
        <fullName evidence="3">nicotinate-nucleotide adenylyltransferase</fullName>
        <ecNumber evidence="3">2.7.7.18</ecNumber>
    </recommendedName>
</protein>
<keyword evidence="5" id="KW-0808">Transferase</keyword>
<dbReference type="PANTHER" id="PTHR39321">
    <property type="entry name" value="NICOTINATE-NUCLEOTIDE ADENYLYLTRANSFERASE-RELATED"/>
    <property type="match status" value="1"/>
</dbReference>
<reference evidence="12" key="2">
    <citation type="journal article" date="2021" name="PeerJ">
        <title>Extensive microbial diversity within the chicken gut microbiome revealed by metagenomics and culture.</title>
        <authorList>
            <person name="Gilroy R."/>
            <person name="Ravi A."/>
            <person name="Getino M."/>
            <person name="Pursley I."/>
            <person name="Horton D.L."/>
            <person name="Alikhan N.F."/>
            <person name="Baker D."/>
            <person name="Gharbi K."/>
            <person name="Hall N."/>
            <person name="Watson M."/>
            <person name="Adriaenssens E.M."/>
            <person name="Foster-Nyarko E."/>
            <person name="Jarju S."/>
            <person name="Secka A."/>
            <person name="Antonio M."/>
            <person name="Oren A."/>
            <person name="Chaudhuri R.R."/>
            <person name="La Ragione R."/>
            <person name="Hildebrand F."/>
            <person name="Pallen M.J."/>
        </authorList>
    </citation>
    <scope>NUCLEOTIDE SEQUENCE</scope>
    <source>
        <strain evidence="12">CHK180-2868</strain>
    </source>
</reference>
<evidence type="ECO:0000256" key="6">
    <source>
        <dbReference type="ARBA" id="ARBA00022695"/>
    </source>
</evidence>
<dbReference type="SUPFAM" id="SSF109604">
    <property type="entry name" value="HD-domain/PDEase-like"/>
    <property type="match status" value="1"/>
</dbReference>
<dbReference type="EC" id="2.7.7.18" evidence="3"/>
<evidence type="ECO:0000256" key="1">
    <source>
        <dbReference type="ARBA" id="ARBA00002324"/>
    </source>
</evidence>
<dbReference type="SUPFAM" id="SSF48371">
    <property type="entry name" value="ARM repeat"/>
    <property type="match status" value="1"/>
</dbReference>
<evidence type="ECO:0000256" key="5">
    <source>
        <dbReference type="ARBA" id="ARBA00022679"/>
    </source>
</evidence>
<dbReference type="Pfam" id="PF01467">
    <property type="entry name" value="CTP_transf_like"/>
    <property type="match status" value="1"/>
</dbReference>
<dbReference type="GO" id="GO:0009435">
    <property type="term" value="P:NAD+ biosynthetic process"/>
    <property type="evidence" value="ECO:0007669"/>
    <property type="project" value="InterPro"/>
</dbReference>
<dbReference type="PANTHER" id="PTHR39321:SF3">
    <property type="entry name" value="PHOSPHOPANTETHEINE ADENYLYLTRANSFERASE"/>
    <property type="match status" value="1"/>
</dbReference>
<reference evidence="12" key="1">
    <citation type="submission" date="2020-10" db="EMBL/GenBank/DDBJ databases">
        <authorList>
            <person name="Gilroy R."/>
        </authorList>
    </citation>
    <scope>NUCLEOTIDE SEQUENCE</scope>
    <source>
        <strain evidence="12">CHK180-2868</strain>
    </source>
</reference>
<evidence type="ECO:0000256" key="10">
    <source>
        <dbReference type="ARBA" id="ARBA00048721"/>
    </source>
</evidence>
<keyword evidence="9" id="KW-0520">NAD</keyword>
<evidence type="ECO:0000256" key="2">
    <source>
        <dbReference type="ARBA" id="ARBA00005019"/>
    </source>
</evidence>
<evidence type="ECO:0000256" key="7">
    <source>
        <dbReference type="ARBA" id="ARBA00022741"/>
    </source>
</evidence>
<dbReference type="InterPro" id="IPR004821">
    <property type="entry name" value="Cyt_trans-like"/>
</dbReference>
<dbReference type="InterPro" id="IPR014729">
    <property type="entry name" value="Rossmann-like_a/b/a_fold"/>
</dbReference>
<dbReference type="InterPro" id="IPR016024">
    <property type="entry name" value="ARM-type_fold"/>
</dbReference>
<comment type="function">
    <text evidence="1">Catalyzes the reversible adenylation of nicotinate mononucleotide (NaMN) to nicotinic acid adenine dinucleotide (NaAD).</text>
</comment>
<dbReference type="Gene3D" id="1.25.10.10">
    <property type="entry name" value="Leucine-rich Repeat Variant"/>
    <property type="match status" value="1"/>
</dbReference>
<evidence type="ECO:0000313" key="12">
    <source>
        <dbReference type="EMBL" id="HIR05494.1"/>
    </source>
</evidence>
<proteinExistence type="predicted"/>
<name>A0A9D1A3S4_9FIRM</name>
<evidence type="ECO:0000256" key="4">
    <source>
        <dbReference type="ARBA" id="ARBA00022642"/>
    </source>
</evidence>
<accession>A0A9D1A3S4</accession>
<gene>
    <name evidence="12" type="ORF">IAB28_05955</name>
</gene>
<comment type="caution">
    <text evidence="12">The sequence shown here is derived from an EMBL/GenBank/DDBJ whole genome shotgun (WGS) entry which is preliminary data.</text>
</comment>
<dbReference type="SUPFAM" id="SSF52374">
    <property type="entry name" value="Nucleotidylyl transferase"/>
    <property type="match status" value="1"/>
</dbReference>
<evidence type="ECO:0000256" key="3">
    <source>
        <dbReference type="ARBA" id="ARBA00012389"/>
    </source>
</evidence>
<keyword evidence="6" id="KW-0548">Nucleotidyltransferase</keyword>
<keyword evidence="7" id="KW-0547">Nucleotide-binding</keyword>
<evidence type="ECO:0000256" key="9">
    <source>
        <dbReference type="ARBA" id="ARBA00023027"/>
    </source>
</evidence>
<keyword evidence="8" id="KW-0067">ATP-binding</keyword>
<feature type="domain" description="Cytidyltransferase-like" evidence="11">
    <location>
        <begin position="914"/>
        <end position="1073"/>
    </location>
</feature>
<evidence type="ECO:0000256" key="8">
    <source>
        <dbReference type="ARBA" id="ARBA00022840"/>
    </source>
</evidence>
<dbReference type="GO" id="GO:0005524">
    <property type="term" value="F:ATP binding"/>
    <property type="evidence" value="ECO:0007669"/>
    <property type="project" value="UniProtKB-KW"/>
</dbReference>
<dbReference type="Gene3D" id="3.40.50.620">
    <property type="entry name" value="HUPs"/>
    <property type="match status" value="1"/>
</dbReference>